<dbReference type="RefSeq" id="WP_064895695.1">
    <property type="nucleotide sequence ID" value="NZ_JBEUKP010000002.1"/>
</dbReference>
<gene>
    <name evidence="2" type="ORF">A5726_10470</name>
</gene>
<feature type="compositionally biased region" description="Low complexity" evidence="1">
    <location>
        <begin position="377"/>
        <end position="393"/>
    </location>
</feature>
<feature type="region of interest" description="Disordered" evidence="1">
    <location>
        <begin position="70"/>
        <end position="89"/>
    </location>
</feature>
<evidence type="ECO:0000313" key="2">
    <source>
        <dbReference type="EMBL" id="OBF23897.1"/>
    </source>
</evidence>
<reference evidence="2 3" key="1">
    <citation type="submission" date="2016-06" db="EMBL/GenBank/DDBJ databases">
        <authorList>
            <person name="Kjaerup R.B."/>
            <person name="Dalgaard T.S."/>
            <person name="Juul-Madsen H.R."/>
        </authorList>
    </citation>
    <scope>NUCLEOTIDE SEQUENCE [LARGE SCALE GENOMIC DNA]</scope>
    <source>
        <strain evidence="2 3">ACS1953</strain>
    </source>
</reference>
<feature type="region of interest" description="Disordered" evidence="1">
    <location>
        <begin position="363"/>
        <end position="393"/>
    </location>
</feature>
<dbReference type="AlphaFoldDB" id="A0A1A1XXT3"/>
<comment type="caution">
    <text evidence="2">The sequence shown here is derived from an EMBL/GenBank/DDBJ whole genome shotgun (WGS) entry which is preliminary data.</text>
</comment>
<evidence type="ECO:0000313" key="3">
    <source>
        <dbReference type="Proteomes" id="UP000093779"/>
    </source>
</evidence>
<protein>
    <submittedName>
        <fullName evidence="2">Uncharacterized protein</fullName>
    </submittedName>
</protein>
<evidence type="ECO:0000256" key="1">
    <source>
        <dbReference type="SAM" id="MobiDB-lite"/>
    </source>
</evidence>
<proteinExistence type="predicted"/>
<dbReference type="EMBL" id="LZHX01000037">
    <property type="protein sequence ID" value="OBF23897.1"/>
    <property type="molecule type" value="Genomic_DNA"/>
</dbReference>
<accession>A0A1A1XXT3</accession>
<organism evidence="2 3">
    <name type="scientific">Mycolicibacterium conceptionense</name>
    <dbReference type="NCBI Taxonomy" id="451644"/>
    <lineage>
        <taxon>Bacteria</taxon>
        <taxon>Bacillati</taxon>
        <taxon>Actinomycetota</taxon>
        <taxon>Actinomycetes</taxon>
        <taxon>Mycobacteriales</taxon>
        <taxon>Mycobacteriaceae</taxon>
        <taxon>Mycolicibacterium</taxon>
    </lineage>
</organism>
<name>A0A1A1XXT3_9MYCO</name>
<dbReference type="Proteomes" id="UP000093779">
    <property type="component" value="Unassembled WGS sequence"/>
</dbReference>
<sequence length="821" mass="83259">MTTIGTAVLQIIPSLRGVTEAIDSQIDGKAVEIQVKPKVDQRATEAAAKQTRETVEKQTTEVKVQPKVDKRAAEQAGKDLGDEITKTVEKSSPGKDLAKVLVDGIADGVKDELRGGTLVDEFVDGLADGVKQGIDQGGVSKTILSTISDGLKSGNVGGTIKDAVLPGITGLRSTISDQLRSGALQWSTGIAEALRSGDIQGATTSIGDTVLNTTDLIANIGETFGLQLGGVREFAEKSAGSLTGVGGNIQSVIDTTTNLKSTFNDVGNILETVLPGKADKGAAGVQAALNRVVAPVWLTALLGNEIANKLDDILPGEDHPDRDAGWAPSRGLTAPKRIWEMITGQRDPNTGEVIQKVPADLNLPPGYGNGPHGGRQSTTPKPTITGGPTPSIGGIPVPNAVIGPDGKPIIVPGRSSGGFTGNFPIDQIAGVVHGKEFVLKAISQERIENDHPGLLDHMNKTGKLPGYDGGGLVGPDVSVAKTLAGIPYSQGNRTDCSGMVSRVILQSLGKSGGLMTTKTADKWLSALGFRSGTGGPGAITVGWYDRGPNPNDGHMAMTLSDGTHAEAGGRNRVFTLGAGARGGDDSSFDRHMFLNLLVGRGSASGDGQITGEGPATGGIPAPTGVGIKDAVLASVNSAESSSGGVSVPSSISGLAGLGGDAISAGHTSSEGHRDPLAPKYFPHAVTAAVSGQVSSALGVLGVPDSPGWLQGISDFVGGISVTEKGTGKKIFGGSSAAGAIGGVGSLFGNAAPGDPYGGAAPAAAAVPAGPAQLPDAVHDAQAGAKPGPTVNYNIRTALTEDAFIEARKQEQIRLASKIDRF</sequence>